<dbReference type="AlphaFoldDB" id="A0A0P1AMF2"/>
<reference evidence="2" key="1">
    <citation type="submission" date="2014-09" db="EMBL/GenBank/DDBJ databases">
        <authorList>
            <person name="Sharma Rahul"/>
            <person name="Thines Marco"/>
        </authorList>
    </citation>
    <scope>NUCLEOTIDE SEQUENCE [LARGE SCALE GENOMIC DNA]</scope>
</reference>
<accession>A0A0P1AMF2</accession>
<organism evidence="1 2">
    <name type="scientific">Plasmopara halstedii</name>
    <name type="common">Downy mildew of sunflower</name>
    <dbReference type="NCBI Taxonomy" id="4781"/>
    <lineage>
        <taxon>Eukaryota</taxon>
        <taxon>Sar</taxon>
        <taxon>Stramenopiles</taxon>
        <taxon>Oomycota</taxon>
        <taxon>Peronosporomycetes</taxon>
        <taxon>Peronosporales</taxon>
        <taxon>Peronosporaceae</taxon>
        <taxon>Plasmopara</taxon>
    </lineage>
</organism>
<dbReference type="EMBL" id="CCYD01000610">
    <property type="protein sequence ID" value="CEG41962.1"/>
    <property type="molecule type" value="Genomic_DNA"/>
</dbReference>
<dbReference type="RefSeq" id="XP_036263202.1">
    <property type="nucleotide sequence ID" value="XM_036407505.1"/>
</dbReference>
<sequence length="95" mass="11294">MWRKITGHKITIRSKFFFTFSQHRRKSVYFEYDFLLSRDCIDRSPISTLLEGICCQIQTRGTYLWSDKQERTSGLINKNVYQTSKLVCHSTHVPD</sequence>
<evidence type="ECO:0000313" key="2">
    <source>
        <dbReference type="Proteomes" id="UP000054928"/>
    </source>
</evidence>
<keyword evidence="2" id="KW-1185">Reference proteome</keyword>
<evidence type="ECO:0000313" key="1">
    <source>
        <dbReference type="EMBL" id="CEG41962.1"/>
    </source>
</evidence>
<dbReference type="Proteomes" id="UP000054928">
    <property type="component" value="Unassembled WGS sequence"/>
</dbReference>
<protein>
    <submittedName>
        <fullName evidence="1">Uncharacterized protein</fullName>
    </submittedName>
</protein>
<proteinExistence type="predicted"/>
<name>A0A0P1AMF2_PLAHL</name>
<dbReference type="GeneID" id="59052610"/>